<dbReference type="EMBL" id="JAWWNJ010000019">
    <property type="protein sequence ID" value="KAK7035718.1"/>
    <property type="molecule type" value="Genomic_DNA"/>
</dbReference>
<keyword evidence="2" id="KW-1185">Reference proteome</keyword>
<organism evidence="1 2">
    <name type="scientific">Favolaschia claudopus</name>
    <dbReference type="NCBI Taxonomy" id="2862362"/>
    <lineage>
        <taxon>Eukaryota</taxon>
        <taxon>Fungi</taxon>
        <taxon>Dikarya</taxon>
        <taxon>Basidiomycota</taxon>
        <taxon>Agaricomycotina</taxon>
        <taxon>Agaricomycetes</taxon>
        <taxon>Agaricomycetidae</taxon>
        <taxon>Agaricales</taxon>
        <taxon>Marasmiineae</taxon>
        <taxon>Mycenaceae</taxon>
        <taxon>Favolaschia</taxon>
    </lineage>
</organism>
<name>A0AAW0C9G2_9AGAR</name>
<proteinExistence type="predicted"/>
<reference evidence="1 2" key="1">
    <citation type="journal article" date="2024" name="J Genomics">
        <title>Draft genome sequencing and assembly of Favolaschia claudopus CIRM-BRFM 2984 isolated from oak limbs.</title>
        <authorList>
            <person name="Navarro D."/>
            <person name="Drula E."/>
            <person name="Chaduli D."/>
            <person name="Cazenave R."/>
            <person name="Ahrendt S."/>
            <person name="Wang J."/>
            <person name="Lipzen A."/>
            <person name="Daum C."/>
            <person name="Barry K."/>
            <person name="Grigoriev I.V."/>
            <person name="Favel A."/>
            <person name="Rosso M.N."/>
            <person name="Martin F."/>
        </authorList>
    </citation>
    <scope>NUCLEOTIDE SEQUENCE [LARGE SCALE GENOMIC DNA]</scope>
    <source>
        <strain evidence="1 2">CIRM-BRFM 2984</strain>
    </source>
</reference>
<sequence length="479" mass="53045">MNALLALQNTPISISSAEYGLGSAYFRRITTASFRVPHNVANLDCMPVEILTRILLLSPDRFDERPERWAKSVLLLGCVCSEWLRLVTTTPSFNCSIAITHFTSPDSLKALLGKSKSAKLSLAFWFTKASLQQTTTFDNTLETISELIVPVINRCTWISITCDDELTGHRLLRCLSSTKGPRVTCATVEIPSSVIRVDELQGLDEQERIPSTLFGGDTPLLQCMKLSISILPWDISVFSTLTVLHLVGIDNPAPRVDQLLAVFTAASMVEYMLISCVRCNDYVPTEPFPITDTVLPRLTHLSLHVDDSLDSCVFDTLLLPSLEQLHIRADFEEGSRGAIGHLARAGRHVQSVAFETYVNAPETMKDLLKAFPSVTKVDCRGSNTNFALLLHAAAVHWPGLWPNLRELWIDNMFPDEMHIRMMTGLTGLSRPLTSILSPMIPDTSGDITVPGRCCLNDPNEEELKLLHLPVSTDMPVFSA</sequence>
<comment type="caution">
    <text evidence="1">The sequence shown here is derived from an EMBL/GenBank/DDBJ whole genome shotgun (WGS) entry which is preliminary data.</text>
</comment>
<evidence type="ECO:0008006" key="3">
    <source>
        <dbReference type="Google" id="ProtNLM"/>
    </source>
</evidence>
<evidence type="ECO:0000313" key="2">
    <source>
        <dbReference type="Proteomes" id="UP001362999"/>
    </source>
</evidence>
<evidence type="ECO:0000313" key="1">
    <source>
        <dbReference type="EMBL" id="KAK7035718.1"/>
    </source>
</evidence>
<protein>
    <recommendedName>
        <fullName evidence="3">F-box domain-containing protein</fullName>
    </recommendedName>
</protein>
<dbReference type="AlphaFoldDB" id="A0AAW0C9G2"/>
<accession>A0AAW0C9G2</accession>
<dbReference type="Proteomes" id="UP001362999">
    <property type="component" value="Unassembled WGS sequence"/>
</dbReference>
<gene>
    <name evidence="1" type="ORF">R3P38DRAFT_2771336</name>
</gene>